<dbReference type="PANTHER" id="PTHR46601">
    <property type="entry name" value="ULP_PROTEASE DOMAIN-CONTAINING PROTEIN"/>
    <property type="match status" value="1"/>
</dbReference>
<gene>
    <name evidence="2" type="ORF">KUF71_021132</name>
</gene>
<evidence type="ECO:0000313" key="2">
    <source>
        <dbReference type="EMBL" id="KAK3911351.1"/>
    </source>
</evidence>
<keyword evidence="3" id="KW-1185">Reference proteome</keyword>
<feature type="compositionally biased region" description="Basic residues" evidence="1">
    <location>
        <begin position="1190"/>
        <end position="1200"/>
    </location>
</feature>
<dbReference type="PANTHER" id="PTHR46601:SF1">
    <property type="entry name" value="ADF-H DOMAIN-CONTAINING PROTEIN"/>
    <property type="match status" value="1"/>
</dbReference>
<reference evidence="2" key="1">
    <citation type="submission" date="2021-07" db="EMBL/GenBank/DDBJ databases">
        <authorList>
            <person name="Catto M.A."/>
            <person name="Jacobson A."/>
            <person name="Kennedy G."/>
            <person name="Labadie P."/>
            <person name="Hunt B.G."/>
            <person name="Srinivasan R."/>
        </authorList>
    </citation>
    <scope>NUCLEOTIDE SEQUENCE</scope>
    <source>
        <strain evidence="2">PL_HMW_Pooled</strain>
        <tissue evidence="2">Head</tissue>
    </source>
</reference>
<comment type="caution">
    <text evidence="2">The sequence shown here is derived from an EMBL/GenBank/DDBJ whole genome shotgun (WGS) entry which is preliminary data.</text>
</comment>
<name>A0AAE1GXY0_9NEOP</name>
<sequence length="1338" mass="148411">MKRFSLGDAVEVRSCIFSAKVHSKEITKDLREIRVIDAEKDERLGPADIGKYWCRNCRTRGQPTNTAAVPPVSSRSLRPLGGSGSTSADNFRNVNTCMFTSRHKKPITKELRPIKSTDLDKDPLLVEGKFWCSQCRKNSEKKFITAKSKGEDTGHEASFHTSQTLAKPTAEQVTQQKRPTEEENTESEPCKGTSSVDNTNFDLNFETNLTPDLVQETTNEAADTGEPQCIFYKLGSCVAECITVEQLDADELYALSWNSGKWKFNTASALCRVHQEEFIEKYKACHPTFLDSCCSPFGSHSKKIKKNLTKVTVSLVSFAKEKNLNVVYGNKICHNCYNEIFRSEPKVETPELSPEASSSSSLLSPAVVKAKALDALTKSGIKLSEEPRHLAGRVKYGKRKLEEATEEIQKKISRVLNIKRDQLLPDVYQKAQDMDSLMADIKAKLPTANRKEKYQLLTLVPLSIPLPQAQESLGVSRFLLTRAREIKEQHGILATPQFSRSSTILDVTKELVVQFYLEEENSKVLPGIRDCVSVSKNVYEQKRLLLFTLGELYALFLQKFPDLKIGRSIFFSLRPKWCVFPRSTGTHIVCVCQIHEDFKLVLNALKIKDHYRELISSLVCDTNSRSCMLRLCDQCPSNSDILVRIQKLVAESMEFTSDLEEDAFYEEEVIYHQWRSTDRSELVDLVCPRSELLNIVVRQLIHLIPHDYVAQKQGQYVREFKEDMPPTNMKILMDFAMNFSCTFHKETQSYHFNKTQVTLHPVVLYHKTNEEEEVKTESICFVSNDLNHDVALAKYPNILEVEYISDGSGSQYKNKFSFYNLCQHEREFGLKAKHSFFATSHGKALCDAMAGTIKRLLTNRSLQRPDNDALDSAEKVYELLKSDKLSEKINFVFIPKEESATERSVQLPKDQLVTIPGTRTFHCFVPLSETTVGCKRLSSDEQFALKHCLLKQSEAETQPAPTYEQGSYVVVKAVGRRHVAYLTDLNQDEQEAEVATLMPRIPSASGIYKWRENLEALIVPIPHIFCSLELQDFGNNSFKFTATDIAQLKKLGVLKKIAKWVKASVSGLAPVLKQSRVYLTISDPAPWPQWPGWLPGPGPAQPAPGQPAQPSAAPVQEAAQSVQSTQPDAVAGQSAQPSAAPAQPAAQPGQPPAQPAPGQPAPGQSTQPDAQDAAPAPVGPVQRRSALIRAPRRGQWRGRRYIGPVARPSPAPAADQPDQDSATEPVQEAAPAPANPAPGPARRRTAYVRPQEARPQAAAHRPRWAPRLAPIAEESAPAAPTAALAAPPAQPAAQPGQPAAQPAAQPGQPPAQPAPGQPAPGQPAAQPDAVAPWKPTPK</sequence>
<proteinExistence type="predicted"/>
<dbReference type="Proteomes" id="UP001219518">
    <property type="component" value="Unassembled WGS sequence"/>
</dbReference>
<feature type="compositionally biased region" description="Low complexity" evidence="1">
    <location>
        <begin position="1131"/>
        <end position="1148"/>
    </location>
</feature>
<dbReference type="EMBL" id="JAHWGI010000260">
    <property type="protein sequence ID" value="KAK3911351.1"/>
    <property type="molecule type" value="Genomic_DNA"/>
</dbReference>
<feature type="compositionally biased region" description="Low complexity" evidence="1">
    <location>
        <begin position="1276"/>
        <end position="1306"/>
    </location>
</feature>
<feature type="compositionally biased region" description="Pro residues" evidence="1">
    <location>
        <begin position="1090"/>
        <end position="1107"/>
    </location>
</feature>
<feature type="compositionally biased region" description="Low complexity" evidence="1">
    <location>
        <begin position="1108"/>
        <end position="1120"/>
    </location>
</feature>
<feature type="compositionally biased region" description="Polar residues" evidence="1">
    <location>
        <begin position="159"/>
        <end position="177"/>
    </location>
</feature>
<feature type="region of interest" description="Disordered" evidence="1">
    <location>
        <begin position="1090"/>
        <end position="1338"/>
    </location>
</feature>
<feature type="compositionally biased region" description="Pro residues" evidence="1">
    <location>
        <begin position="1307"/>
        <end position="1321"/>
    </location>
</feature>
<protein>
    <submittedName>
        <fullName evidence="2">Protein piccolo</fullName>
    </submittedName>
</protein>
<feature type="region of interest" description="Disordered" evidence="1">
    <location>
        <begin position="64"/>
        <end position="86"/>
    </location>
</feature>
<feature type="compositionally biased region" description="Basic and acidic residues" evidence="1">
    <location>
        <begin position="146"/>
        <end position="158"/>
    </location>
</feature>
<evidence type="ECO:0000256" key="1">
    <source>
        <dbReference type="SAM" id="MobiDB-lite"/>
    </source>
</evidence>
<feature type="compositionally biased region" description="Pro residues" evidence="1">
    <location>
        <begin position="1149"/>
        <end position="1160"/>
    </location>
</feature>
<dbReference type="PRINTS" id="PR01217">
    <property type="entry name" value="PRICHEXTENSN"/>
</dbReference>
<feature type="compositionally biased region" description="Low complexity" evidence="1">
    <location>
        <begin position="1212"/>
        <end position="1222"/>
    </location>
</feature>
<organism evidence="2 3">
    <name type="scientific">Frankliniella fusca</name>
    <dbReference type="NCBI Taxonomy" id="407009"/>
    <lineage>
        <taxon>Eukaryota</taxon>
        <taxon>Metazoa</taxon>
        <taxon>Ecdysozoa</taxon>
        <taxon>Arthropoda</taxon>
        <taxon>Hexapoda</taxon>
        <taxon>Insecta</taxon>
        <taxon>Pterygota</taxon>
        <taxon>Neoptera</taxon>
        <taxon>Paraneoptera</taxon>
        <taxon>Thysanoptera</taxon>
        <taxon>Terebrantia</taxon>
        <taxon>Thripoidea</taxon>
        <taxon>Thripidae</taxon>
        <taxon>Frankliniella</taxon>
    </lineage>
</organism>
<feature type="region of interest" description="Disordered" evidence="1">
    <location>
        <begin position="146"/>
        <end position="196"/>
    </location>
</feature>
<feature type="compositionally biased region" description="Low complexity" evidence="1">
    <location>
        <begin position="1322"/>
        <end position="1332"/>
    </location>
</feature>
<reference evidence="2" key="2">
    <citation type="journal article" date="2023" name="BMC Genomics">
        <title>Pest status, molecular evolution, and epigenetic factors derived from the genome assembly of Frankliniella fusca, a thysanopteran phytovirus vector.</title>
        <authorList>
            <person name="Catto M.A."/>
            <person name="Labadie P.E."/>
            <person name="Jacobson A.L."/>
            <person name="Kennedy G.G."/>
            <person name="Srinivasan R."/>
            <person name="Hunt B.G."/>
        </authorList>
    </citation>
    <scope>NUCLEOTIDE SEQUENCE</scope>
    <source>
        <strain evidence="2">PL_HMW_Pooled</strain>
    </source>
</reference>
<evidence type="ECO:0000313" key="3">
    <source>
        <dbReference type="Proteomes" id="UP001219518"/>
    </source>
</evidence>
<accession>A0AAE1GXY0</accession>
<feature type="compositionally biased region" description="Low complexity" evidence="1">
    <location>
        <begin position="1161"/>
        <end position="1182"/>
    </location>
</feature>